<proteinExistence type="predicted"/>
<sequence>MSDSVTLPPNASLLRPTSAEELVPYGSWLIPKHLEGRLYSPQRQNPFTRERWRPLRLVSKTSVPQRVHKLGLKDAINVLCVVCRKLILCSEEERLRAEGRRANPIPKMKIDAHRRTHEAITPTPTATAKGTRYDAFLAAVEEQKKTKRGSVRFDDNVTMSDGIPIAKDDNVTVSDAMPFQLRSVPLVQSYCPKLPSRRRGREKTKRTRKIYNKCSPFL</sequence>
<comment type="caution">
    <text evidence="1">The sequence shown here is derived from an EMBL/GenBank/DDBJ whole genome shotgun (WGS) entry which is preliminary data.</text>
</comment>
<dbReference type="Proteomes" id="UP000602510">
    <property type="component" value="Unassembled WGS sequence"/>
</dbReference>
<dbReference type="EMBL" id="WSZM01000106">
    <property type="protein sequence ID" value="KAF4042277.1"/>
    <property type="molecule type" value="Genomic_DNA"/>
</dbReference>
<reference evidence="1" key="1">
    <citation type="submission" date="2020-04" db="EMBL/GenBank/DDBJ databases">
        <title>Hybrid Assembly of Korean Phytophthora infestans isolates.</title>
        <authorList>
            <person name="Prokchorchik M."/>
            <person name="Lee Y."/>
            <person name="Seo J."/>
            <person name="Cho J.-H."/>
            <person name="Park Y.-E."/>
            <person name="Jang D.-C."/>
            <person name="Im J.-S."/>
            <person name="Choi J.-G."/>
            <person name="Park H.-J."/>
            <person name="Lee G.-B."/>
            <person name="Lee Y.-G."/>
            <person name="Hong S.-Y."/>
            <person name="Cho K."/>
            <person name="Sohn K.H."/>
        </authorList>
    </citation>
    <scope>NUCLEOTIDE SEQUENCE</scope>
    <source>
        <strain evidence="1">KR_1_A1</strain>
    </source>
</reference>
<keyword evidence="2" id="KW-1185">Reference proteome</keyword>
<protein>
    <submittedName>
        <fullName evidence="1">Uncharacterized protein</fullName>
    </submittedName>
</protein>
<accession>A0A833WIH1</accession>
<evidence type="ECO:0000313" key="1">
    <source>
        <dbReference type="EMBL" id="KAF4042277.1"/>
    </source>
</evidence>
<evidence type="ECO:0000313" key="2">
    <source>
        <dbReference type="Proteomes" id="UP000602510"/>
    </source>
</evidence>
<gene>
    <name evidence="1" type="ORF">GN244_ATG05647</name>
</gene>
<dbReference type="AlphaFoldDB" id="A0A833WIH1"/>
<name>A0A833WIH1_PHYIN</name>
<organism evidence="1 2">
    <name type="scientific">Phytophthora infestans</name>
    <name type="common">Potato late blight agent</name>
    <name type="synonym">Botrytis infestans</name>
    <dbReference type="NCBI Taxonomy" id="4787"/>
    <lineage>
        <taxon>Eukaryota</taxon>
        <taxon>Sar</taxon>
        <taxon>Stramenopiles</taxon>
        <taxon>Oomycota</taxon>
        <taxon>Peronosporomycetes</taxon>
        <taxon>Peronosporales</taxon>
        <taxon>Peronosporaceae</taxon>
        <taxon>Phytophthora</taxon>
    </lineage>
</organism>